<keyword evidence="3" id="KW-1185">Reference proteome</keyword>
<dbReference type="Proteomes" id="UP001432322">
    <property type="component" value="Unassembled WGS sequence"/>
</dbReference>
<feature type="compositionally biased region" description="Polar residues" evidence="1">
    <location>
        <begin position="40"/>
        <end position="50"/>
    </location>
</feature>
<gene>
    <name evidence="2" type="ORF">PFISCL1PPCAC_25501</name>
</gene>
<name>A0AAV5WQ05_9BILA</name>
<organism evidence="2 3">
    <name type="scientific">Pristionchus fissidentatus</name>
    <dbReference type="NCBI Taxonomy" id="1538716"/>
    <lineage>
        <taxon>Eukaryota</taxon>
        <taxon>Metazoa</taxon>
        <taxon>Ecdysozoa</taxon>
        <taxon>Nematoda</taxon>
        <taxon>Chromadorea</taxon>
        <taxon>Rhabditida</taxon>
        <taxon>Rhabditina</taxon>
        <taxon>Diplogasteromorpha</taxon>
        <taxon>Diplogasteroidea</taxon>
        <taxon>Neodiplogasteridae</taxon>
        <taxon>Pristionchus</taxon>
    </lineage>
</organism>
<sequence length="80" mass="8430">SSPQLSQKMCCCCGCCVNDEPISKRNPPPTPTESGKSDKNAASTVTQQPGVSKAKPVGSTEQKTKKDSDGANYENVSIVR</sequence>
<reference evidence="2" key="1">
    <citation type="submission" date="2023-10" db="EMBL/GenBank/DDBJ databases">
        <title>Genome assembly of Pristionchus species.</title>
        <authorList>
            <person name="Yoshida K."/>
            <person name="Sommer R.J."/>
        </authorList>
    </citation>
    <scope>NUCLEOTIDE SEQUENCE</scope>
    <source>
        <strain evidence="2">RS5133</strain>
    </source>
</reference>
<dbReference type="EMBL" id="BTSY01000006">
    <property type="protein sequence ID" value="GMT34204.1"/>
    <property type="molecule type" value="Genomic_DNA"/>
</dbReference>
<feature type="region of interest" description="Disordered" evidence="1">
    <location>
        <begin position="18"/>
        <end position="80"/>
    </location>
</feature>
<evidence type="ECO:0000256" key="1">
    <source>
        <dbReference type="SAM" id="MobiDB-lite"/>
    </source>
</evidence>
<evidence type="ECO:0000313" key="3">
    <source>
        <dbReference type="Proteomes" id="UP001432322"/>
    </source>
</evidence>
<proteinExistence type="predicted"/>
<comment type="caution">
    <text evidence="2">The sequence shown here is derived from an EMBL/GenBank/DDBJ whole genome shotgun (WGS) entry which is preliminary data.</text>
</comment>
<dbReference type="AlphaFoldDB" id="A0AAV5WQ05"/>
<feature type="non-terminal residue" evidence="2">
    <location>
        <position position="1"/>
    </location>
</feature>
<protein>
    <submittedName>
        <fullName evidence="2">Uncharacterized protein</fullName>
    </submittedName>
</protein>
<evidence type="ECO:0000313" key="2">
    <source>
        <dbReference type="EMBL" id="GMT34204.1"/>
    </source>
</evidence>
<accession>A0AAV5WQ05</accession>